<dbReference type="SMART" id="SM00474">
    <property type="entry name" value="35EXOc"/>
    <property type="match status" value="1"/>
</dbReference>
<dbReference type="Pfam" id="PF01612">
    <property type="entry name" value="DNA_pol_A_exo1"/>
    <property type="match status" value="1"/>
</dbReference>
<evidence type="ECO:0000256" key="4">
    <source>
        <dbReference type="ARBA" id="ARBA00022801"/>
    </source>
</evidence>
<evidence type="ECO:0000313" key="10">
    <source>
        <dbReference type="Proteomes" id="UP000734854"/>
    </source>
</evidence>
<dbReference type="EMBL" id="JACMSC010000011">
    <property type="protein sequence ID" value="KAG6501467.1"/>
    <property type="molecule type" value="Genomic_DNA"/>
</dbReference>
<dbReference type="PANTHER" id="PTHR13620:SF109">
    <property type="entry name" value="3'-5' EXONUCLEASE"/>
    <property type="match status" value="1"/>
</dbReference>
<keyword evidence="4" id="KW-0378">Hydrolase</keyword>
<gene>
    <name evidence="9" type="ORF">ZIOFF_041348</name>
</gene>
<dbReference type="FunFam" id="3.30.420.10:FF:000114">
    <property type="entry name" value="Werner Syndrome-like exonuclease"/>
    <property type="match status" value="1"/>
</dbReference>
<dbReference type="AlphaFoldDB" id="A0A8J5GIL4"/>
<evidence type="ECO:0000256" key="7">
    <source>
        <dbReference type="ARBA" id="ARBA00023242"/>
    </source>
</evidence>
<dbReference type="OrthoDB" id="1920326at2759"/>
<protein>
    <recommendedName>
        <fullName evidence="8">3'-5' exonuclease domain-containing protein</fullName>
    </recommendedName>
</protein>
<dbReference type="GO" id="GO:0003676">
    <property type="term" value="F:nucleic acid binding"/>
    <property type="evidence" value="ECO:0007669"/>
    <property type="project" value="InterPro"/>
</dbReference>
<dbReference type="GO" id="GO:0005634">
    <property type="term" value="C:nucleus"/>
    <property type="evidence" value="ECO:0007669"/>
    <property type="project" value="UniProtKB-SubCell"/>
</dbReference>
<feature type="domain" description="3'-5' exonuclease" evidence="8">
    <location>
        <begin position="131"/>
        <end position="316"/>
    </location>
</feature>
<dbReference type="CDD" id="cd06141">
    <property type="entry name" value="WRN_exo"/>
    <property type="match status" value="1"/>
</dbReference>
<proteinExistence type="predicted"/>
<evidence type="ECO:0000256" key="6">
    <source>
        <dbReference type="ARBA" id="ARBA00022842"/>
    </source>
</evidence>
<comment type="subcellular location">
    <subcellularLocation>
        <location evidence="1">Nucleus</location>
    </subcellularLocation>
</comment>
<evidence type="ECO:0000256" key="3">
    <source>
        <dbReference type="ARBA" id="ARBA00022723"/>
    </source>
</evidence>
<dbReference type="InterPro" id="IPR002562">
    <property type="entry name" value="3'-5'_exonuclease_dom"/>
</dbReference>
<dbReference type="Proteomes" id="UP000734854">
    <property type="component" value="Unassembled WGS sequence"/>
</dbReference>
<keyword evidence="2" id="KW-0540">Nuclease</keyword>
<evidence type="ECO:0000313" key="9">
    <source>
        <dbReference type="EMBL" id="KAG6501467.1"/>
    </source>
</evidence>
<dbReference type="GO" id="GO:0006139">
    <property type="term" value="P:nucleobase-containing compound metabolic process"/>
    <property type="evidence" value="ECO:0007669"/>
    <property type="project" value="InterPro"/>
</dbReference>
<keyword evidence="10" id="KW-1185">Reference proteome</keyword>
<evidence type="ECO:0000256" key="5">
    <source>
        <dbReference type="ARBA" id="ARBA00022839"/>
    </source>
</evidence>
<dbReference type="GO" id="GO:0046872">
    <property type="term" value="F:metal ion binding"/>
    <property type="evidence" value="ECO:0007669"/>
    <property type="project" value="UniProtKB-KW"/>
</dbReference>
<evidence type="ECO:0000256" key="2">
    <source>
        <dbReference type="ARBA" id="ARBA00022722"/>
    </source>
</evidence>
<keyword evidence="5" id="KW-0269">Exonuclease</keyword>
<comment type="caution">
    <text evidence="9">The sequence shown here is derived from an EMBL/GenBank/DDBJ whole genome shotgun (WGS) entry which is preliminary data.</text>
</comment>
<evidence type="ECO:0000256" key="1">
    <source>
        <dbReference type="ARBA" id="ARBA00004123"/>
    </source>
</evidence>
<accession>A0A8J5GIL4</accession>
<reference evidence="9 10" key="1">
    <citation type="submission" date="2020-08" db="EMBL/GenBank/DDBJ databases">
        <title>Plant Genome Project.</title>
        <authorList>
            <person name="Zhang R.-G."/>
        </authorList>
    </citation>
    <scope>NUCLEOTIDE SEQUENCE [LARGE SCALE GENOMIC DNA]</scope>
    <source>
        <tissue evidence="9">Rhizome</tissue>
    </source>
</reference>
<sequence length="341" mass="38452">MKWDKTAAEKEASWIGEWDSAAEKELQAIEATYCSSFSATTGTKRQLSSDIDAEESEALDPRQMGRRLPRWGWKDSNPLKRHVLDHNHVVRGTDGLLPASYPSNGASSVLPLPRPASPRVRYPSMLFKGRIIYSRAAAEVEQAAQELSEKIFSMKQHMDHISLGFDIEWRPIFRKGTQRKAAVMQLCLENTTCYVMHIIHSGIPPLLKSLLEDHASVKVGIGIANDARKMSNDYNVCVEPLEDLSSLANLELDVAPKQWSLASLTELITCKQLEKPRRIRLGNWEAEMLSKEQLQYAATDAYVSWYLYEALKGFPVIKVENKCGQADNETTKEHPDKQPVL</sequence>
<organism evidence="9 10">
    <name type="scientific">Zingiber officinale</name>
    <name type="common">Ginger</name>
    <name type="synonym">Amomum zingiber</name>
    <dbReference type="NCBI Taxonomy" id="94328"/>
    <lineage>
        <taxon>Eukaryota</taxon>
        <taxon>Viridiplantae</taxon>
        <taxon>Streptophyta</taxon>
        <taxon>Embryophyta</taxon>
        <taxon>Tracheophyta</taxon>
        <taxon>Spermatophyta</taxon>
        <taxon>Magnoliopsida</taxon>
        <taxon>Liliopsida</taxon>
        <taxon>Zingiberales</taxon>
        <taxon>Zingiberaceae</taxon>
        <taxon>Zingiber</taxon>
    </lineage>
</organism>
<keyword evidence="7" id="KW-0539">Nucleus</keyword>
<keyword evidence="3" id="KW-0479">Metal-binding</keyword>
<evidence type="ECO:0000259" key="8">
    <source>
        <dbReference type="SMART" id="SM00474"/>
    </source>
</evidence>
<dbReference type="GO" id="GO:0008408">
    <property type="term" value="F:3'-5' exonuclease activity"/>
    <property type="evidence" value="ECO:0007669"/>
    <property type="project" value="InterPro"/>
</dbReference>
<dbReference type="PANTHER" id="PTHR13620">
    <property type="entry name" value="3-5 EXONUCLEASE"/>
    <property type="match status" value="1"/>
</dbReference>
<dbReference type="InterPro" id="IPR051132">
    <property type="entry name" value="3-5_Exonuclease_domain"/>
</dbReference>
<keyword evidence="6" id="KW-0460">Magnesium</keyword>
<name>A0A8J5GIL4_ZINOF</name>